<organism evidence="2 3">
    <name type="scientific">Schwartzia succinivorans DSM 10502</name>
    <dbReference type="NCBI Taxonomy" id="1123243"/>
    <lineage>
        <taxon>Bacteria</taxon>
        <taxon>Bacillati</taxon>
        <taxon>Bacillota</taxon>
        <taxon>Negativicutes</taxon>
        <taxon>Selenomonadales</taxon>
        <taxon>Selenomonadaceae</taxon>
        <taxon>Schwartzia</taxon>
    </lineage>
</organism>
<keyword evidence="1" id="KW-1133">Transmembrane helix</keyword>
<gene>
    <name evidence="2" type="ORF">SAMN02745190_01723</name>
</gene>
<dbReference type="Pfam" id="PF14387">
    <property type="entry name" value="DUF4418"/>
    <property type="match status" value="1"/>
</dbReference>
<evidence type="ECO:0000313" key="3">
    <source>
        <dbReference type="Proteomes" id="UP000184404"/>
    </source>
</evidence>
<protein>
    <recommendedName>
        <fullName evidence="4">DUF4418 domain-containing protein</fullName>
    </recommendedName>
</protein>
<keyword evidence="1" id="KW-0812">Transmembrane</keyword>
<dbReference type="EMBL" id="FQUG01000006">
    <property type="protein sequence ID" value="SHF04065.1"/>
    <property type="molecule type" value="Genomic_DNA"/>
</dbReference>
<evidence type="ECO:0008006" key="4">
    <source>
        <dbReference type="Google" id="ProtNLM"/>
    </source>
</evidence>
<dbReference type="RefSeq" id="WP_072935814.1">
    <property type="nucleotide sequence ID" value="NZ_FQUG01000006.1"/>
</dbReference>
<proteinExistence type="predicted"/>
<evidence type="ECO:0000313" key="2">
    <source>
        <dbReference type="EMBL" id="SHF04065.1"/>
    </source>
</evidence>
<dbReference type="AlphaFoldDB" id="A0A1M4YEA1"/>
<dbReference type="OrthoDB" id="3239888at2"/>
<keyword evidence="3" id="KW-1185">Reference proteome</keyword>
<reference evidence="2 3" key="1">
    <citation type="submission" date="2016-11" db="EMBL/GenBank/DDBJ databases">
        <authorList>
            <person name="Jaros S."/>
            <person name="Januszkiewicz K."/>
            <person name="Wedrychowicz H."/>
        </authorList>
    </citation>
    <scope>NUCLEOTIDE SEQUENCE [LARGE SCALE GENOMIC DNA]</scope>
    <source>
        <strain evidence="2 3">DSM 10502</strain>
    </source>
</reference>
<dbReference type="PROSITE" id="PS51257">
    <property type="entry name" value="PROKAR_LIPOPROTEIN"/>
    <property type="match status" value="1"/>
</dbReference>
<accession>A0A1M4YEA1</accession>
<dbReference type="STRING" id="1123243.SAMN02745190_01723"/>
<feature type="transmembrane region" description="Helical" evidence="1">
    <location>
        <begin position="73"/>
        <end position="91"/>
    </location>
</feature>
<keyword evidence="1" id="KW-0472">Membrane</keyword>
<feature type="transmembrane region" description="Helical" evidence="1">
    <location>
        <begin position="111"/>
        <end position="131"/>
    </location>
</feature>
<name>A0A1M4YEA1_9FIRM</name>
<feature type="transmembrane region" description="Helical" evidence="1">
    <location>
        <begin position="45"/>
        <end position="66"/>
    </location>
</feature>
<evidence type="ECO:0000256" key="1">
    <source>
        <dbReference type="SAM" id="Phobius"/>
    </source>
</evidence>
<sequence length="136" mass="14673">MKLTRDRVFSLLPAVLGILLSVGVMTVFSACGMEEHGKLMPCHGAQNVAELGGFVLFFLFSFGAILKGRGLKLFLFAAGVIGAVGLFFVPGDIMPLCMMKTMRCHEVFQPFVRLVSAVIVVSGAAGFVRVMRSRSK</sequence>
<dbReference type="InterPro" id="IPR025531">
    <property type="entry name" value="DUF4418"/>
</dbReference>
<dbReference type="Proteomes" id="UP000184404">
    <property type="component" value="Unassembled WGS sequence"/>
</dbReference>